<evidence type="ECO:0000313" key="2">
    <source>
        <dbReference type="Proteomes" id="UP001595445"/>
    </source>
</evidence>
<comment type="caution">
    <text evidence="1">The sequence shown here is derived from an EMBL/GenBank/DDBJ whole genome shotgun (WGS) entry which is preliminary data.</text>
</comment>
<keyword evidence="2" id="KW-1185">Reference proteome</keyword>
<proteinExistence type="predicted"/>
<sequence length="131" mass="14358">MDNAMKVHAPELLKNLRADPGAVGVLHEWDLGKGNFGGIAILNHIPEKDFADVALIDGKLNDRLLSAIRERHQQGYGEALASEVPWLAKLRDELGARATSLAPPHRNYVEQRLDQWFKDLQEGLAASSGAA</sequence>
<name>A0ABV7DUV5_9RHOB</name>
<dbReference type="Proteomes" id="UP001595445">
    <property type="component" value="Unassembled WGS sequence"/>
</dbReference>
<dbReference type="EMBL" id="JBHRSM010000019">
    <property type="protein sequence ID" value="MFC3086566.1"/>
    <property type="molecule type" value="Genomic_DNA"/>
</dbReference>
<protein>
    <submittedName>
        <fullName evidence="1">Uncharacterized protein</fullName>
    </submittedName>
</protein>
<reference evidence="2" key="1">
    <citation type="journal article" date="2019" name="Int. J. Syst. Evol. Microbiol.">
        <title>The Global Catalogue of Microorganisms (GCM) 10K type strain sequencing project: providing services to taxonomists for standard genome sequencing and annotation.</title>
        <authorList>
            <consortium name="The Broad Institute Genomics Platform"/>
            <consortium name="The Broad Institute Genome Sequencing Center for Infectious Disease"/>
            <person name="Wu L."/>
            <person name="Ma J."/>
        </authorList>
    </citation>
    <scope>NUCLEOTIDE SEQUENCE [LARGE SCALE GENOMIC DNA]</scope>
    <source>
        <strain evidence="2">KCTC 62102</strain>
    </source>
</reference>
<organism evidence="1 2">
    <name type="scientific">Tabrizicola soli</name>
    <dbReference type="NCBI Taxonomy" id="2185115"/>
    <lineage>
        <taxon>Bacteria</taxon>
        <taxon>Pseudomonadati</taxon>
        <taxon>Pseudomonadota</taxon>
        <taxon>Alphaproteobacteria</taxon>
        <taxon>Rhodobacterales</taxon>
        <taxon>Paracoccaceae</taxon>
        <taxon>Tabrizicola</taxon>
    </lineage>
</organism>
<gene>
    <name evidence="1" type="ORF">ACFOD6_10965</name>
</gene>
<accession>A0ABV7DUV5</accession>
<evidence type="ECO:0000313" key="1">
    <source>
        <dbReference type="EMBL" id="MFC3086566.1"/>
    </source>
</evidence>
<dbReference type="RefSeq" id="WP_386002890.1">
    <property type="nucleotide sequence ID" value="NZ_JBHRSM010000019.1"/>
</dbReference>